<dbReference type="GO" id="GO:0007166">
    <property type="term" value="P:cell surface receptor signaling pathway"/>
    <property type="evidence" value="ECO:0007669"/>
    <property type="project" value="InterPro"/>
</dbReference>
<dbReference type="InterPro" id="IPR000152">
    <property type="entry name" value="EGF-type_Asp/Asn_hydroxyl_site"/>
</dbReference>
<keyword evidence="10" id="KW-0245">EGF-like domain</keyword>
<accession>A0A9D4UCD3</accession>
<dbReference type="SUPFAM" id="SSF56112">
    <property type="entry name" value="Protein kinase-like (PK-like)"/>
    <property type="match status" value="1"/>
</dbReference>
<keyword evidence="8" id="KW-1015">Disulfide bond</keyword>
<dbReference type="PROSITE" id="PS01187">
    <property type="entry name" value="EGF_CA"/>
    <property type="match status" value="1"/>
</dbReference>
<dbReference type="CDD" id="cd14066">
    <property type="entry name" value="STKc_IRAK"/>
    <property type="match status" value="1"/>
</dbReference>
<organism evidence="16 17">
    <name type="scientific">Adiantum capillus-veneris</name>
    <name type="common">Maidenhair fern</name>
    <dbReference type="NCBI Taxonomy" id="13818"/>
    <lineage>
        <taxon>Eukaryota</taxon>
        <taxon>Viridiplantae</taxon>
        <taxon>Streptophyta</taxon>
        <taxon>Embryophyta</taxon>
        <taxon>Tracheophyta</taxon>
        <taxon>Polypodiopsida</taxon>
        <taxon>Polypodiidae</taxon>
        <taxon>Polypodiales</taxon>
        <taxon>Pteridineae</taxon>
        <taxon>Pteridaceae</taxon>
        <taxon>Vittarioideae</taxon>
        <taxon>Adiantum</taxon>
    </lineage>
</organism>
<dbReference type="GO" id="GO:0004674">
    <property type="term" value="F:protein serine/threonine kinase activity"/>
    <property type="evidence" value="ECO:0007669"/>
    <property type="project" value="TreeGrafter"/>
</dbReference>
<dbReference type="Gene3D" id="3.30.200.20">
    <property type="entry name" value="Phosphorylase Kinase, domain 1"/>
    <property type="match status" value="1"/>
</dbReference>
<evidence type="ECO:0000256" key="6">
    <source>
        <dbReference type="ARBA" id="ARBA00022777"/>
    </source>
</evidence>
<evidence type="ECO:0000256" key="9">
    <source>
        <dbReference type="ARBA" id="ARBA00023180"/>
    </source>
</evidence>
<evidence type="ECO:0000256" key="7">
    <source>
        <dbReference type="ARBA" id="ARBA00022840"/>
    </source>
</evidence>
<dbReference type="InterPro" id="IPR000719">
    <property type="entry name" value="Prot_kinase_dom"/>
</dbReference>
<evidence type="ECO:0000256" key="5">
    <source>
        <dbReference type="ARBA" id="ARBA00022741"/>
    </source>
</evidence>
<evidence type="ECO:0000256" key="13">
    <source>
        <dbReference type="SAM" id="SignalP"/>
    </source>
</evidence>
<dbReference type="GO" id="GO:0005524">
    <property type="term" value="F:ATP binding"/>
    <property type="evidence" value="ECO:0007669"/>
    <property type="project" value="UniProtKB-UniRule"/>
</dbReference>
<feature type="domain" description="EGF-like" evidence="15">
    <location>
        <begin position="319"/>
        <end position="356"/>
    </location>
</feature>
<dbReference type="Pfam" id="PF00069">
    <property type="entry name" value="Pkinase"/>
    <property type="match status" value="1"/>
</dbReference>
<dbReference type="PROSITE" id="PS00108">
    <property type="entry name" value="PROTEIN_KINASE_ST"/>
    <property type="match status" value="1"/>
</dbReference>
<dbReference type="InterPro" id="IPR011009">
    <property type="entry name" value="Kinase-like_dom_sf"/>
</dbReference>
<keyword evidence="4 13" id="KW-0732">Signal</keyword>
<dbReference type="Gene3D" id="2.10.25.10">
    <property type="entry name" value="Laminin"/>
    <property type="match status" value="1"/>
</dbReference>
<keyword evidence="5 11" id="KW-0547">Nucleotide-binding</keyword>
<dbReference type="GO" id="GO:0030247">
    <property type="term" value="F:polysaccharide binding"/>
    <property type="evidence" value="ECO:0007669"/>
    <property type="project" value="InterPro"/>
</dbReference>
<dbReference type="AlphaFoldDB" id="A0A9D4UCD3"/>
<protein>
    <submittedName>
        <fullName evidence="16">Uncharacterized protein</fullName>
    </submittedName>
</protein>
<dbReference type="EMBL" id="JABFUD020000019">
    <property type="protein sequence ID" value="KAI5065190.1"/>
    <property type="molecule type" value="Genomic_DNA"/>
</dbReference>
<evidence type="ECO:0000256" key="2">
    <source>
        <dbReference type="ARBA" id="ARBA00022527"/>
    </source>
</evidence>
<feature type="domain" description="Protein kinase" evidence="14">
    <location>
        <begin position="440"/>
        <end position="722"/>
    </location>
</feature>
<dbReference type="FunFam" id="1.10.510.10:FF:000084">
    <property type="entry name" value="Wall-associated receptor kinase 2"/>
    <property type="match status" value="1"/>
</dbReference>
<keyword evidence="9" id="KW-0325">Glycoprotein</keyword>
<dbReference type="PANTHER" id="PTHR27005">
    <property type="entry name" value="WALL-ASSOCIATED RECEPTOR KINASE-LIKE 21"/>
    <property type="match status" value="1"/>
</dbReference>
<reference evidence="16" key="1">
    <citation type="submission" date="2021-01" db="EMBL/GenBank/DDBJ databases">
        <title>Adiantum capillus-veneris genome.</title>
        <authorList>
            <person name="Fang Y."/>
            <person name="Liao Q."/>
        </authorList>
    </citation>
    <scope>NUCLEOTIDE SEQUENCE</scope>
    <source>
        <strain evidence="16">H3</strain>
        <tissue evidence="16">Leaf</tissue>
    </source>
</reference>
<comment type="subcellular location">
    <subcellularLocation>
        <location evidence="1">Membrane</location>
        <topology evidence="1">Single-pass type I membrane protein</topology>
    </subcellularLocation>
</comment>
<evidence type="ECO:0000256" key="8">
    <source>
        <dbReference type="ARBA" id="ARBA00023157"/>
    </source>
</evidence>
<dbReference type="Proteomes" id="UP000886520">
    <property type="component" value="Chromosome 19"/>
</dbReference>
<proteinExistence type="predicted"/>
<comment type="caution">
    <text evidence="10">Lacks conserved residue(s) required for the propagation of feature annotation.</text>
</comment>
<evidence type="ECO:0000256" key="3">
    <source>
        <dbReference type="ARBA" id="ARBA00022679"/>
    </source>
</evidence>
<evidence type="ECO:0000256" key="11">
    <source>
        <dbReference type="PROSITE-ProRule" id="PRU10141"/>
    </source>
</evidence>
<keyword evidence="3" id="KW-0808">Transferase</keyword>
<dbReference type="PROSITE" id="PS00107">
    <property type="entry name" value="PROTEIN_KINASE_ATP"/>
    <property type="match status" value="1"/>
</dbReference>
<dbReference type="SMART" id="SM00179">
    <property type="entry name" value="EGF_CA"/>
    <property type="match status" value="1"/>
</dbReference>
<dbReference type="PROSITE" id="PS00010">
    <property type="entry name" value="ASX_HYDROXYL"/>
    <property type="match status" value="1"/>
</dbReference>
<sequence>MQEKSTLLVFSLLYLLHHSPSSCAQFASPADCVSQKCGEIAVRYPFAILELQECPSFSPYFRLHCDASSNKLFINTSHVHVQVTHITSDSLIVDASTFRATFNTTFAPNTCNGTGSSSIYLEPYPSPFVISNDNLFAGFGCSLALLISAKVSRQESTLAPTPAEPQLLAEEDEDGTGYNGAHLDNIRVTGCISPCVGSNPDCGNRTCCTSSLPLQSTPRYASLGIQTFPYLSGTCDPKVSFSTFFHPNYTEFKDDSFQLKLNWALPSRKTDEDAIAESPDFACASKALITFVNGVPGYLCSCPLGYSGDGYLKGSGCIDVNECILENDCVTKSTCHNEEGSYTCRCNGWFYGGDGRNNGSGCHLTHSLKLAINVGSVGVSILFMISCCVYFMVWWKRRTKRIYFVQNGGVQFQAFLNERMGSKATRLFTAEELEAATNNYAEGMKLGTGGSGVVFKGVLKDGKWVAIKRAKSMGYKDASNSELFLNEIAILIQINHRHIVRLLGCCLEMEVPLLVYEFVSNGNVAENLAAKREIEVGMSWEQRVKVARQVAEALAYLHAAASPPILHRDVKSENVLLDENLDAKVADFGLSRLLPEDTEQVATAIQGTVGYLDPEYFVTLHLSDKSDVYSFGVILAELITGLKPVDRQERDPCFANLALLFVAALQTDSLDKLIDSRLSNASVYTQSYIHPSVMAVAALARRCLALEGSQRPSMNQVAHELRCLSDALETFVEGYEDETSPLLDSRKGICIPDLERERASGWHHSASLMEFFGTDARPSCCQDGNNLNYDENSISMNQKMSPFAPKNTHNVILWRVRYMLLKHL</sequence>
<dbReference type="Gene3D" id="1.10.510.10">
    <property type="entry name" value="Transferase(Phosphotransferase) domain 1"/>
    <property type="match status" value="1"/>
</dbReference>
<dbReference type="SUPFAM" id="SSF57196">
    <property type="entry name" value="EGF/Laminin"/>
    <property type="match status" value="1"/>
</dbReference>
<dbReference type="OrthoDB" id="4062651at2759"/>
<dbReference type="InterPro" id="IPR008271">
    <property type="entry name" value="Ser/Thr_kinase_AS"/>
</dbReference>
<evidence type="ECO:0000313" key="16">
    <source>
        <dbReference type="EMBL" id="KAI5065190.1"/>
    </source>
</evidence>
<keyword evidence="12" id="KW-0812">Transmembrane</keyword>
<evidence type="ECO:0000256" key="1">
    <source>
        <dbReference type="ARBA" id="ARBA00004479"/>
    </source>
</evidence>
<evidence type="ECO:0000259" key="15">
    <source>
        <dbReference type="PROSITE" id="PS50026"/>
    </source>
</evidence>
<dbReference type="PROSITE" id="PS50026">
    <property type="entry name" value="EGF_3"/>
    <property type="match status" value="1"/>
</dbReference>
<dbReference type="CDD" id="cd00054">
    <property type="entry name" value="EGF_CA"/>
    <property type="match status" value="1"/>
</dbReference>
<dbReference type="InterPro" id="IPR001881">
    <property type="entry name" value="EGF-like_Ca-bd_dom"/>
</dbReference>
<keyword evidence="2" id="KW-0723">Serine/threonine-protein kinase</keyword>
<feature type="binding site" evidence="11">
    <location>
        <position position="468"/>
    </location>
    <ligand>
        <name>ATP</name>
        <dbReference type="ChEBI" id="CHEBI:30616"/>
    </ligand>
</feature>
<dbReference type="InterPro" id="IPR017441">
    <property type="entry name" value="Protein_kinase_ATP_BS"/>
</dbReference>
<dbReference type="InterPro" id="IPR025287">
    <property type="entry name" value="WAK_GUB"/>
</dbReference>
<dbReference type="InterPro" id="IPR000742">
    <property type="entry name" value="EGF"/>
</dbReference>
<dbReference type="PROSITE" id="PS50011">
    <property type="entry name" value="PROTEIN_KINASE_DOM"/>
    <property type="match status" value="1"/>
</dbReference>
<feature type="transmembrane region" description="Helical" evidence="12">
    <location>
        <begin position="370"/>
        <end position="393"/>
    </location>
</feature>
<comment type="caution">
    <text evidence="16">The sequence shown here is derived from an EMBL/GenBank/DDBJ whole genome shotgun (WGS) entry which is preliminary data.</text>
</comment>
<dbReference type="Pfam" id="PF13947">
    <property type="entry name" value="GUB_WAK_bind"/>
    <property type="match status" value="1"/>
</dbReference>
<evidence type="ECO:0000313" key="17">
    <source>
        <dbReference type="Proteomes" id="UP000886520"/>
    </source>
</evidence>
<evidence type="ECO:0000256" key="12">
    <source>
        <dbReference type="SAM" id="Phobius"/>
    </source>
</evidence>
<dbReference type="InterPro" id="IPR018097">
    <property type="entry name" value="EGF_Ca-bd_CS"/>
</dbReference>
<evidence type="ECO:0000259" key="14">
    <source>
        <dbReference type="PROSITE" id="PS50011"/>
    </source>
</evidence>
<keyword evidence="6" id="KW-0418">Kinase</keyword>
<evidence type="ECO:0000256" key="10">
    <source>
        <dbReference type="PROSITE-ProRule" id="PRU00076"/>
    </source>
</evidence>
<keyword evidence="7 11" id="KW-0067">ATP-binding</keyword>
<dbReference type="InterPro" id="IPR045274">
    <property type="entry name" value="WAK-like"/>
</dbReference>
<dbReference type="GO" id="GO:0005886">
    <property type="term" value="C:plasma membrane"/>
    <property type="evidence" value="ECO:0007669"/>
    <property type="project" value="TreeGrafter"/>
</dbReference>
<dbReference type="PANTHER" id="PTHR27005:SF283">
    <property type="entry name" value="OS02G0633066 PROTEIN"/>
    <property type="match status" value="1"/>
</dbReference>
<keyword evidence="17" id="KW-1185">Reference proteome</keyword>
<dbReference type="SMART" id="SM00220">
    <property type="entry name" value="S_TKc"/>
    <property type="match status" value="1"/>
</dbReference>
<gene>
    <name evidence="16" type="ORF">GOP47_0019885</name>
</gene>
<name>A0A9D4UCD3_ADICA</name>
<feature type="chain" id="PRO_5039699709" evidence="13">
    <location>
        <begin position="25"/>
        <end position="824"/>
    </location>
</feature>
<keyword evidence="12" id="KW-0472">Membrane</keyword>
<evidence type="ECO:0000256" key="4">
    <source>
        <dbReference type="ARBA" id="ARBA00022729"/>
    </source>
</evidence>
<dbReference type="GO" id="GO:0005509">
    <property type="term" value="F:calcium ion binding"/>
    <property type="evidence" value="ECO:0007669"/>
    <property type="project" value="InterPro"/>
</dbReference>
<feature type="signal peptide" evidence="13">
    <location>
        <begin position="1"/>
        <end position="24"/>
    </location>
</feature>
<keyword evidence="12" id="KW-1133">Transmembrane helix</keyword>